<protein>
    <submittedName>
        <fullName evidence="1">Uncharacterized protein</fullName>
    </submittedName>
</protein>
<reference evidence="1 2" key="1">
    <citation type="submission" date="2016-03" db="EMBL/GenBank/DDBJ databases">
        <title>Trachymyrmex septentrionalis WGS genome.</title>
        <authorList>
            <person name="Nygaard S."/>
            <person name="Hu H."/>
            <person name="Boomsma J."/>
            <person name="Zhang G."/>
        </authorList>
    </citation>
    <scope>NUCLEOTIDE SEQUENCE [LARGE SCALE GENOMIC DNA]</scope>
    <source>
        <strain evidence="1">Tsep2-gDNA-1</strain>
        <tissue evidence="1">Whole body</tissue>
    </source>
</reference>
<keyword evidence="2" id="KW-1185">Reference proteome</keyword>
<name>A0A195EZX6_9HYME</name>
<sequence>MARYRTWDLPMNNEILSCAGNRDTSENARGNKSVATAAKGLLFRFCRGNAERTTTLTTLEGWFVPAGYISYFAIFAMVPDGLAVLPDADDDEKDGDDDDDDDAVRSAVRQHLRPDRVDESFNIWTCSGALLYFIPPRRASLRHSLLMPTWCSLFCCVSSSQPLPVLRNKIRSTTQDFPHVGVTSVGEKASKGEIILLSITLNTLLAHKMCYRFIQIYSKSAE</sequence>
<proteinExistence type="predicted"/>
<organism evidence="1 2">
    <name type="scientific">Trachymyrmex septentrionalis</name>
    <dbReference type="NCBI Taxonomy" id="34720"/>
    <lineage>
        <taxon>Eukaryota</taxon>
        <taxon>Metazoa</taxon>
        <taxon>Ecdysozoa</taxon>
        <taxon>Arthropoda</taxon>
        <taxon>Hexapoda</taxon>
        <taxon>Insecta</taxon>
        <taxon>Pterygota</taxon>
        <taxon>Neoptera</taxon>
        <taxon>Endopterygota</taxon>
        <taxon>Hymenoptera</taxon>
        <taxon>Apocrita</taxon>
        <taxon>Aculeata</taxon>
        <taxon>Formicoidea</taxon>
        <taxon>Formicidae</taxon>
        <taxon>Myrmicinae</taxon>
        <taxon>Trachymyrmex</taxon>
    </lineage>
</organism>
<accession>A0A195EZX6</accession>
<dbReference type="Proteomes" id="UP000078541">
    <property type="component" value="Unassembled WGS sequence"/>
</dbReference>
<evidence type="ECO:0000313" key="1">
    <source>
        <dbReference type="EMBL" id="KYN33666.1"/>
    </source>
</evidence>
<dbReference type="AlphaFoldDB" id="A0A195EZX6"/>
<gene>
    <name evidence="1" type="ORF">ALC56_11923</name>
</gene>
<dbReference type="EMBL" id="KQ981897">
    <property type="protein sequence ID" value="KYN33666.1"/>
    <property type="molecule type" value="Genomic_DNA"/>
</dbReference>
<evidence type="ECO:0000313" key="2">
    <source>
        <dbReference type="Proteomes" id="UP000078541"/>
    </source>
</evidence>